<evidence type="ECO:0000313" key="1">
    <source>
        <dbReference type="EMBL" id="GER90920.1"/>
    </source>
</evidence>
<proteinExistence type="predicted"/>
<dbReference type="Proteomes" id="UP000326912">
    <property type="component" value="Unassembled WGS sequence"/>
</dbReference>
<comment type="caution">
    <text evidence="1">The sequence shown here is derived from an EMBL/GenBank/DDBJ whole genome shotgun (WGS) entry which is preliminary data.</text>
</comment>
<protein>
    <recommendedName>
        <fullName evidence="3">N-acetyltransferase domain-containing protein</fullName>
    </recommendedName>
</protein>
<keyword evidence="2" id="KW-1185">Reference proteome</keyword>
<dbReference type="InterPro" id="IPR016181">
    <property type="entry name" value="Acyl_CoA_acyltransferase"/>
</dbReference>
<dbReference type="AlphaFoldDB" id="A0A5J4KWL4"/>
<sequence length="83" mass="9679">MDAMPGKSIERRGTAFLDTILAFTKAQFAPDQVRLFVLPFNQRAIHLYEKMGFKQVGSYMQESTLYGKREFIEMTYHQQEKPA</sequence>
<dbReference type="SUPFAM" id="SSF55729">
    <property type="entry name" value="Acyl-CoA N-acyltransferases (Nat)"/>
    <property type="match status" value="1"/>
</dbReference>
<evidence type="ECO:0000313" key="2">
    <source>
        <dbReference type="Proteomes" id="UP000326912"/>
    </source>
</evidence>
<accession>A0A5J4KWL4</accession>
<name>A0A5J4KWL4_9CHLR</name>
<dbReference type="EMBL" id="BKZW01000003">
    <property type="protein sequence ID" value="GER90920.1"/>
    <property type="molecule type" value="Genomic_DNA"/>
</dbReference>
<evidence type="ECO:0008006" key="3">
    <source>
        <dbReference type="Google" id="ProtNLM"/>
    </source>
</evidence>
<reference evidence="1 2" key="1">
    <citation type="submission" date="2019-10" db="EMBL/GenBank/DDBJ databases">
        <title>Dictyobacter vulcani sp. nov., within the class Ktedonobacteria, isolated from soil of volcanic Mt. Zao.</title>
        <authorList>
            <person name="Zheng Y."/>
            <person name="Wang C.M."/>
            <person name="Sakai Y."/>
            <person name="Abe K."/>
            <person name="Yokota A."/>
            <person name="Yabe S."/>
        </authorList>
    </citation>
    <scope>NUCLEOTIDE SEQUENCE [LARGE SCALE GENOMIC DNA]</scope>
    <source>
        <strain evidence="1 2">W12</strain>
    </source>
</reference>
<organism evidence="1 2">
    <name type="scientific">Dictyobacter vulcani</name>
    <dbReference type="NCBI Taxonomy" id="2607529"/>
    <lineage>
        <taxon>Bacteria</taxon>
        <taxon>Bacillati</taxon>
        <taxon>Chloroflexota</taxon>
        <taxon>Ktedonobacteria</taxon>
        <taxon>Ktedonobacterales</taxon>
        <taxon>Dictyobacteraceae</taxon>
        <taxon>Dictyobacter</taxon>
    </lineage>
</organism>
<gene>
    <name evidence="1" type="ORF">KDW_50820</name>
</gene>
<dbReference type="Gene3D" id="3.40.630.30">
    <property type="match status" value="1"/>
</dbReference>